<name>A0A498QM44_9MYCO</name>
<feature type="compositionally biased region" description="Polar residues" evidence="1">
    <location>
        <begin position="243"/>
        <end position="254"/>
    </location>
</feature>
<sequence>MPGVPAPDLVLVEADESFWRLGRIPRCASADRPRPPGCVVGRGAGCSSAGRRVHRWHRCGGSANGERRCRCRLRPAAETTPRSTGGGRAPQGRRSVSARRVQGSAPVAHRHGSGRRRWVPAGWPRPPGHTPGGAREPARATAGQRHRLRRRSPTPQVPRPPRRGRSAWRPASVWSRNPAYPRGFRYRHTGRCPRSTTWVATVPGRSGRVRAGRRRSDTPPLENSRSAQPYRCTDVAPRPSQCPFFTSPVSSTTKIAPRSPKASMT</sequence>
<accession>A0A498QM44</accession>
<proteinExistence type="predicted"/>
<feature type="region of interest" description="Disordered" evidence="1">
    <location>
        <begin position="206"/>
        <end position="265"/>
    </location>
</feature>
<reference evidence="2 3" key="1">
    <citation type="submission" date="2018-09" db="EMBL/GenBank/DDBJ databases">
        <authorList>
            <person name="Tagini F."/>
        </authorList>
    </citation>
    <scope>NUCLEOTIDE SEQUENCE [LARGE SCALE GENOMIC DNA]</scope>
    <source>
        <strain evidence="2 3">MK142</strain>
    </source>
</reference>
<dbReference type="EMBL" id="UPHU01000001">
    <property type="protein sequence ID" value="VBA48055.1"/>
    <property type="molecule type" value="Genomic_DNA"/>
</dbReference>
<dbReference type="Proteomes" id="UP000268285">
    <property type="component" value="Unassembled WGS sequence"/>
</dbReference>
<organism evidence="2 3">
    <name type="scientific">Mycobacterium pseudokansasii</name>
    <dbReference type="NCBI Taxonomy" id="2341080"/>
    <lineage>
        <taxon>Bacteria</taxon>
        <taxon>Bacillati</taxon>
        <taxon>Actinomycetota</taxon>
        <taxon>Actinomycetes</taxon>
        <taxon>Mycobacteriales</taxon>
        <taxon>Mycobacteriaceae</taxon>
        <taxon>Mycobacterium</taxon>
    </lineage>
</organism>
<dbReference type="AlphaFoldDB" id="A0A498QM44"/>
<gene>
    <name evidence="2" type="ORF">LAUMK142_01079</name>
</gene>
<evidence type="ECO:0000313" key="2">
    <source>
        <dbReference type="EMBL" id="VBA48055.1"/>
    </source>
</evidence>
<evidence type="ECO:0000313" key="3">
    <source>
        <dbReference type="Proteomes" id="UP000268285"/>
    </source>
</evidence>
<keyword evidence="3" id="KW-1185">Reference proteome</keyword>
<protein>
    <submittedName>
        <fullName evidence="2">Uncharacterized protein</fullName>
    </submittedName>
</protein>
<feature type="compositionally biased region" description="Basic residues" evidence="1">
    <location>
        <begin position="108"/>
        <end position="118"/>
    </location>
</feature>
<evidence type="ECO:0000256" key="1">
    <source>
        <dbReference type="SAM" id="MobiDB-lite"/>
    </source>
</evidence>
<feature type="region of interest" description="Disordered" evidence="1">
    <location>
        <begin position="77"/>
        <end position="179"/>
    </location>
</feature>